<reference evidence="1" key="2">
    <citation type="journal article" date="2015" name="Fish Shellfish Immunol.">
        <title>Early steps in the European eel (Anguilla anguilla)-Vibrio vulnificus interaction in the gills: Role of the RtxA13 toxin.</title>
        <authorList>
            <person name="Callol A."/>
            <person name="Pajuelo D."/>
            <person name="Ebbesson L."/>
            <person name="Teles M."/>
            <person name="MacKenzie S."/>
            <person name="Amaro C."/>
        </authorList>
    </citation>
    <scope>NUCLEOTIDE SEQUENCE</scope>
</reference>
<proteinExistence type="predicted"/>
<sequence length="52" mass="5952">MSIKFRFKTGYGLRGPNVDWEFVPKQWSSAGKGSTTCSNFVDSWNHKSIRVL</sequence>
<evidence type="ECO:0000313" key="1">
    <source>
        <dbReference type="EMBL" id="JAH03447.1"/>
    </source>
</evidence>
<organism evidence="1">
    <name type="scientific">Anguilla anguilla</name>
    <name type="common">European freshwater eel</name>
    <name type="synonym">Muraena anguilla</name>
    <dbReference type="NCBI Taxonomy" id="7936"/>
    <lineage>
        <taxon>Eukaryota</taxon>
        <taxon>Metazoa</taxon>
        <taxon>Chordata</taxon>
        <taxon>Craniata</taxon>
        <taxon>Vertebrata</taxon>
        <taxon>Euteleostomi</taxon>
        <taxon>Actinopterygii</taxon>
        <taxon>Neopterygii</taxon>
        <taxon>Teleostei</taxon>
        <taxon>Anguilliformes</taxon>
        <taxon>Anguillidae</taxon>
        <taxon>Anguilla</taxon>
    </lineage>
</organism>
<dbReference type="EMBL" id="GBXM01079256">
    <property type="protein sequence ID" value="JAH29321.1"/>
    <property type="molecule type" value="Transcribed_RNA"/>
</dbReference>
<accession>A0A0E9PGP7</accession>
<name>A0A0E9PGP7_ANGAN</name>
<reference evidence="1" key="1">
    <citation type="submission" date="2014-11" db="EMBL/GenBank/DDBJ databases">
        <authorList>
            <person name="Amaro Gonzalez C."/>
        </authorList>
    </citation>
    <scope>NUCLEOTIDE SEQUENCE</scope>
</reference>
<dbReference type="EMBL" id="GBXM01105130">
    <property type="protein sequence ID" value="JAH03447.1"/>
    <property type="molecule type" value="Transcribed_RNA"/>
</dbReference>
<dbReference type="AlphaFoldDB" id="A0A0E9PGP7"/>
<protein>
    <submittedName>
        <fullName evidence="1">Uncharacterized protein</fullName>
    </submittedName>
</protein>